<accession>F8QQ80</accession>
<dbReference type="GO" id="GO:0005829">
    <property type="term" value="C:cytosol"/>
    <property type="evidence" value="ECO:0007669"/>
    <property type="project" value="TreeGrafter"/>
</dbReference>
<dbReference type="PANTHER" id="PTHR11803">
    <property type="entry name" value="2-IMINOBUTANOATE/2-IMINOPROPANOATE DEAMINASE RIDA"/>
    <property type="match status" value="1"/>
</dbReference>
<dbReference type="SUPFAM" id="SSF55298">
    <property type="entry name" value="YjgF-like"/>
    <property type="match status" value="1"/>
</dbReference>
<organism evidence="1">
    <name type="scientific">Bradyrhizobium sp. JS329</name>
    <dbReference type="NCBI Taxonomy" id="722413"/>
    <lineage>
        <taxon>Bacteria</taxon>
        <taxon>Pseudomonadati</taxon>
        <taxon>Pseudomonadota</taxon>
        <taxon>Alphaproteobacteria</taxon>
        <taxon>Hyphomicrobiales</taxon>
        <taxon>Nitrobacteraceae</taxon>
        <taxon>Bradyrhizobium</taxon>
    </lineage>
</organism>
<dbReference type="CDD" id="cd00448">
    <property type="entry name" value="YjgF_YER057c_UK114_family"/>
    <property type="match status" value="1"/>
</dbReference>
<proteinExistence type="predicted"/>
<dbReference type="PANTHER" id="PTHR11803:SF39">
    <property type="entry name" value="2-IMINOBUTANOATE_2-IMINOPROPANOATE DEAMINASE"/>
    <property type="match status" value="1"/>
</dbReference>
<dbReference type="GO" id="GO:0019239">
    <property type="term" value="F:deaminase activity"/>
    <property type="evidence" value="ECO:0007669"/>
    <property type="project" value="TreeGrafter"/>
</dbReference>
<dbReference type="AlphaFoldDB" id="F8QQ80"/>
<evidence type="ECO:0000313" key="1">
    <source>
        <dbReference type="EMBL" id="AEH76931.1"/>
    </source>
</evidence>
<sequence>MARVVINNPALPRSKSPHSNAVRVGNLIFVSGFPGYDANVQVPKGDFAAQMRLALTSVQATLEYAGSSLDKVAKVNVYLDRRADFDEMNEIYQEFFGSEPSQWPARTTIEARLPRKEFLLEIDCVAEV</sequence>
<dbReference type="InterPro" id="IPR006175">
    <property type="entry name" value="YjgF/YER057c/UK114"/>
</dbReference>
<protein>
    <submittedName>
        <fullName evidence="1">Translation initiation inhibitor</fullName>
    </submittedName>
</protein>
<dbReference type="Gene3D" id="3.30.1330.40">
    <property type="entry name" value="RutC-like"/>
    <property type="match status" value="1"/>
</dbReference>
<reference evidence="1" key="2">
    <citation type="journal article" date="2011" name="J. Bacteriol.">
        <title>Molecular and biochemical characterization of the 5-nitroanthranilic acid degradation pathway in Bradyrhizobium sp. strain JS329.</title>
        <authorList>
            <person name="Qu Y."/>
            <person name="Spain J.C."/>
        </authorList>
    </citation>
    <scope>NUCLEOTIDE SEQUENCE</scope>
    <source>
        <strain evidence="1">JS329</strain>
    </source>
</reference>
<dbReference type="Pfam" id="PF01042">
    <property type="entry name" value="Ribonuc_L-PSP"/>
    <property type="match status" value="1"/>
</dbReference>
<dbReference type="InterPro" id="IPR035959">
    <property type="entry name" value="RutC-like_sf"/>
</dbReference>
<dbReference type="EMBL" id="GU188569">
    <property type="protein sequence ID" value="AEH76931.1"/>
    <property type="molecule type" value="Genomic_DNA"/>
</dbReference>
<reference evidence="1" key="1">
    <citation type="journal article" date="2010" name="Appl. Environ. Microbiol.">
        <title>Biodegradation of 5-Nitroanthranilic Acid by Bradyrhizobium sp. Strain JS329.</title>
        <authorList>
            <person name="Qu Y."/>
            <person name="Spain J.C."/>
        </authorList>
    </citation>
    <scope>NUCLEOTIDE SEQUENCE</scope>
    <source>
        <strain evidence="1">JS329</strain>
    </source>
</reference>
<name>F8QQ80_9BRAD</name>